<feature type="compositionally biased region" description="Basic and acidic residues" evidence="1">
    <location>
        <begin position="108"/>
        <end position="117"/>
    </location>
</feature>
<protein>
    <recommendedName>
        <fullName evidence="4">DNA/RNA-binding protein Alba-like domain-containing protein</fullName>
    </recommendedName>
</protein>
<dbReference type="AlphaFoldDB" id="A0A4V5N3R4"/>
<organism evidence="2 3">
    <name type="scientific">Salinomyces thailandicus</name>
    <dbReference type="NCBI Taxonomy" id="706561"/>
    <lineage>
        <taxon>Eukaryota</taxon>
        <taxon>Fungi</taxon>
        <taxon>Dikarya</taxon>
        <taxon>Ascomycota</taxon>
        <taxon>Pezizomycotina</taxon>
        <taxon>Dothideomycetes</taxon>
        <taxon>Dothideomycetidae</taxon>
        <taxon>Mycosphaerellales</taxon>
        <taxon>Teratosphaeriaceae</taxon>
        <taxon>Salinomyces</taxon>
    </lineage>
</organism>
<evidence type="ECO:0000256" key="1">
    <source>
        <dbReference type="SAM" id="MobiDB-lite"/>
    </source>
</evidence>
<sequence>MHPQPSKQPPLLPNHNLKTFRIHTSTQISTRTTAILTHLHPTPPNAGAGAGAKPVIVCLTAPAKAASKLITIAEIAKRELKGKGLECFQYCALGSEVVEVPREGLGRGKGGLRREGRVPGQGWKRGGEVGEEEEEEEAEEEEAFETMDAVAVKGPGGLKKRKVPVLTVWLARGVVRELKGMYG</sequence>
<keyword evidence="3" id="KW-1185">Reference proteome</keyword>
<gene>
    <name evidence="2" type="ORF">B0A50_05677</name>
</gene>
<dbReference type="EMBL" id="NAJL01000041">
    <property type="protein sequence ID" value="TKA24689.1"/>
    <property type="molecule type" value="Genomic_DNA"/>
</dbReference>
<comment type="caution">
    <text evidence="2">The sequence shown here is derived from an EMBL/GenBank/DDBJ whole genome shotgun (WGS) entry which is preliminary data.</text>
</comment>
<dbReference type="Proteomes" id="UP000308549">
    <property type="component" value="Unassembled WGS sequence"/>
</dbReference>
<evidence type="ECO:0000313" key="3">
    <source>
        <dbReference type="Proteomes" id="UP000308549"/>
    </source>
</evidence>
<accession>A0A4V5N3R4</accession>
<reference evidence="2 3" key="1">
    <citation type="submission" date="2017-03" db="EMBL/GenBank/DDBJ databases">
        <title>Genomes of endolithic fungi from Antarctica.</title>
        <authorList>
            <person name="Coleine C."/>
            <person name="Masonjones S."/>
            <person name="Stajich J.E."/>
        </authorList>
    </citation>
    <scope>NUCLEOTIDE SEQUENCE [LARGE SCALE GENOMIC DNA]</scope>
    <source>
        <strain evidence="2 3">CCFEE 6315</strain>
    </source>
</reference>
<evidence type="ECO:0008006" key="4">
    <source>
        <dbReference type="Google" id="ProtNLM"/>
    </source>
</evidence>
<feature type="compositionally biased region" description="Acidic residues" evidence="1">
    <location>
        <begin position="129"/>
        <end position="144"/>
    </location>
</feature>
<dbReference type="OrthoDB" id="424402at2759"/>
<evidence type="ECO:0000313" key="2">
    <source>
        <dbReference type="EMBL" id="TKA24689.1"/>
    </source>
</evidence>
<proteinExistence type="predicted"/>
<feature type="region of interest" description="Disordered" evidence="1">
    <location>
        <begin position="108"/>
        <end position="144"/>
    </location>
</feature>
<name>A0A4V5N3R4_9PEZI</name>